<keyword evidence="4" id="KW-1185">Reference proteome</keyword>
<dbReference type="AlphaFoldDB" id="T1I232"/>
<dbReference type="EMBL" id="ACPB03006727">
    <property type="status" value="NOT_ANNOTATED_CDS"/>
    <property type="molecule type" value="Genomic_DNA"/>
</dbReference>
<dbReference type="FunFam" id="3.40.50.11980:FF:000001">
    <property type="entry name" value="ZC3H12A isoform 1"/>
    <property type="match status" value="1"/>
</dbReference>
<feature type="region of interest" description="Disordered" evidence="1">
    <location>
        <begin position="62"/>
        <end position="88"/>
    </location>
</feature>
<organism evidence="3 4">
    <name type="scientific">Rhodnius prolixus</name>
    <name type="common">Triatomid bug</name>
    <dbReference type="NCBI Taxonomy" id="13249"/>
    <lineage>
        <taxon>Eukaryota</taxon>
        <taxon>Metazoa</taxon>
        <taxon>Ecdysozoa</taxon>
        <taxon>Arthropoda</taxon>
        <taxon>Hexapoda</taxon>
        <taxon>Insecta</taxon>
        <taxon>Pterygota</taxon>
        <taxon>Neoptera</taxon>
        <taxon>Paraneoptera</taxon>
        <taxon>Hemiptera</taxon>
        <taxon>Heteroptera</taxon>
        <taxon>Panheteroptera</taxon>
        <taxon>Cimicomorpha</taxon>
        <taxon>Reduviidae</taxon>
        <taxon>Triatominae</taxon>
        <taxon>Rhodnius</taxon>
    </lineage>
</organism>
<feature type="compositionally biased region" description="Acidic residues" evidence="1">
    <location>
        <begin position="1"/>
        <end position="10"/>
    </location>
</feature>
<dbReference type="Proteomes" id="UP000015103">
    <property type="component" value="Unassembled WGS sequence"/>
</dbReference>
<protein>
    <submittedName>
        <fullName evidence="3">RNase NYN domain-containing protein</fullName>
    </submittedName>
</protein>
<accession>T1I232</accession>
<name>T1I232_RHOPR</name>
<dbReference type="Gene3D" id="3.40.50.11980">
    <property type="match status" value="2"/>
</dbReference>
<dbReference type="GO" id="GO:0004521">
    <property type="term" value="F:RNA endonuclease activity"/>
    <property type="evidence" value="ECO:0007669"/>
    <property type="project" value="TreeGrafter"/>
</dbReference>
<evidence type="ECO:0000256" key="1">
    <source>
        <dbReference type="SAM" id="MobiDB-lite"/>
    </source>
</evidence>
<dbReference type="EnsemblMetazoa" id="RPRC010352-RA">
    <property type="protein sequence ID" value="RPRC010352-PA"/>
    <property type="gene ID" value="RPRC010352"/>
</dbReference>
<sequence length="502" mass="56225">MEIIDLDDSSDNSLVSTKNSPSKEVKRTKRKKNIGKLNSLLKKVGQTKRSIKTLNSSDLDVTLNPEINSSPKKNNADDDKKERSGRKWIRKKRKRSSVVIVDSDYEIVESNKTLCKENNSVDSDIMCLSDSSIIELSDTEDVGIVAGLVETTKEHIASKGWNVSKGMFINENGIFKTGLNNNKKQNQLINDSKRRAETILELRERSPKGIRKKKRQVEQNGVNEALGTSSGTVTPLKNSLNTSNKVPRQSISYLPTDSANLKREGLRPIVIDGCNVAFGHGKERFSAKGIEICVDYFLRRKHAEIRAFVPQFRRRHPSTVGFHILDELEVKGYLVYTPSRLVEGRRITSYDDRFIVEYAAKTGGVVVSRDNYQDLLAENNSWSDTINFRVMVISNNNSKRPGQGGYHSPFSMVSHIIRVQSNGCAARLVGVEALTHPIMNPKKKSQCDDVVADINSSWEKVLNLNDVNSAGLLQYTFVGDMIMFPQDPLGRGGPSLDKFLMF</sequence>
<dbReference type="CDD" id="cd18719">
    <property type="entry name" value="PIN_Zc3h12a-N4BP1-like"/>
    <property type="match status" value="1"/>
</dbReference>
<dbReference type="GO" id="GO:0003729">
    <property type="term" value="F:mRNA binding"/>
    <property type="evidence" value="ECO:0007669"/>
    <property type="project" value="TreeGrafter"/>
</dbReference>
<dbReference type="GO" id="GO:0005634">
    <property type="term" value="C:nucleus"/>
    <property type="evidence" value="ECO:0007669"/>
    <property type="project" value="TreeGrafter"/>
</dbReference>
<reference evidence="3" key="1">
    <citation type="submission" date="2015-05" db="UniProtKB">
        <authorList>
            <consortium name="EnsemblMetazoa"/>
        </authorList>
    </citation>
    <scope>IDENTIFICATION</scope>
</reference>
<evidence type="ECO:0000313" key="3">
    <source>
        <dbReference type="EnsemblMetazoa" id="RPRC010352-PA"/>
    </source>
</evidence>
<feature type="domain" description="RNase NYN" evidence="2">
    <location>
        <begin position="266"/>
        <end position="394"/>
    </location>
</feature>
<dbReference type="InterPro" id="IPR051101">
    <property type="entry name" value="ZC3H12/N4BP1_RNase_Reg"/>
</dbReference>
<proteinExistence type="predicted"/>
<feature type="compositionally biased region" description="Polar residues" evidence="1">
    <location>
        <begin position="62"/>
        <end position="73"/>
    </location>
</feature>
<evidence type="ECO:0000259" key="2">
    <source>
        <dbReference type="Pfam" id="PF11977"/>
    </source>
</evidence>
<feature type="region of interest" description="Disordered" evidence="1">
    <location>
        <begin position="1"/>
        <end position="39"/>
    </location>
</feature>
<dbReference type="PANTHER" id="PTHR12876:SF35">
    <property type="entry name" value="LD08718P-RELATED"/>
    <property type="match status" value="1"/>
</dbReference>
<dbReference type="VEuPathDB" id="VectorBase:RPRC010352"/>
<dbReference type="Pfam" id="PF11977">
    <property type="entry name" value="RNase_Zc3h12a"/>
    <property type="match status" value="1"/>
</dbReference>
<dbReference type="STRING" id="13249.T1I232"/>
<dbReference type="HOGENOM" id="CLU_543287_0_0_1"/>
<dbReference type="InParanoid" id="T1I232"/>
<evidence type="ECO:0000313" key="4">
    <source>
        <dbReference type="Proteomes" id="UP000015103"/>
    </source>
</evidence>
<dbReference type="InterPro" id="IPR021869">
    <property type="entry name" value="RNase_Zc3h12_NYN"/>
</dbReference>
<dbReference type="GO" id="GO:0036464">
    <property type="term" value="C:cytoplasmic ribonucleoprotein granule"/>
    <property type="evidence" value="ECO:0007669"/>
    <property type="project" value="TreeGrafter"/>
</dbReference>
<dbReference type="PANTHER" id="PTHR12876">
    <property type="entry name" value="N4BP1-RELATED"/>
    <property type="match status" value="1"/>
</dbReference>
<dbReference type="eggNOG" id="KOG3777">
    <property type="taxonomic scope" value="Eukaryota"/>
</dbReference>